<sequence>MRGSALIAPNPDPHHRRPFGMVPLPYPVPETPGPTPAAPLGHPPGTTLDTPEPWYRADGC</sequence>
<dbReference type="EMBL" id="MWQN01000001">
    <property type="protein sequence ID" value="OPC83451.1"/>
    <property type="molecule type" value="Genomic_DNA"/>
</dbReference>
<reference evidence="2 3" key="1">
    <citation type="submission" date="2017-03" db="EMBL/GenBank/DDBJ databases">
        <title>Draft genome sequence of Streptomyces scabrisporus NF3, endophyte isolated from Amphipterygium adstringens.</title>
        <authorList>
            <person name="Vazquez M."/>
            <person name="Ceapa C.D."/>
            <person name="Rodriguez Luna D."/>
            <person name="Sanchez Esquivel S."/>
        </authorList>
    </citation>
    <scope>NUCLEOTIDE SEQUENCE [LARGE SCALE GENOMIC DNA]</scope>
    <source>
        <strain evidence="2 3">NF3</strain>
    </source>
</reference>
<dbReference type="AlphaFoldDB" id="A0A1T3P3A7"/>
<evidence type="ECO:0000313" key="3">
    <source>
        <dbReference type="Proteomes" id="UP000190037"/>
    </source>
</evidence>
<keyword evidence="3" id="KW-1185">Reference proteome</keyword>
<feature type="region of interest" description="Disordered" evidence="1">
    <location>
        <begin position="1"/>
        <end position="60"/>
    </location>
</feature>
<feature type="compositionally biased region" description="Pro residues" evidence="1">
    <location>
        <begin position="24"/>
        <end position="37"/>
    </location>
</feature>
<accession>A0A1T3P3A7</accession>
<evidence type="ECO:0000313" key="2">
    <source>
        <dbReference type="EMBL" id="OPC83451.1"/>
    </source>
</evidence>
<comment type="caution">
    <text evidence="2">The sequence shown here is derived from an EMBL/GenBank/DDBJ whole genome shotgun (WGS) entry which is preliminary data.</text>
</comment>
<protein>
    <submittedName>
        <fullName evidence="2">Uncharacterized protein</fullName>
    </submittedName>
</protein>
<proteinExistence type="predicted"/>
<gene>
    <name evidence="2" type="ORF">B4N89_23140</name>
</gene>
<dbReference type="Proteomes" id="UP000190037">
    <property type="component" value="Unassembled WGS sequence"/>
</dbReference>
<evidence type="ECO:0000256" key="1">
    <source>
        <dbReference type="SAM" id="MobiDB-lite"/>
    </source>
</evidence>
<name>A0A1T3P3A7_9ACTN</name>
<organism evidence="2 3">
    <name type="scientific">Embleya scabrispora</name>
    <dbReference type="NCBI Taxonomy" id="159449"/>
    <lineage>
        <taxon>Bacteria</taxon>
        <taxon>Bacillati</taxon>
        <taxon>Actinomycetota</taxon>
        <taxon>Actinomycetes</taxon>
        <taxon>Kitasatosporales</taxon>
        <taxon>Streptomycetaceae</taxon>
        <taxon>Embleya</taxon>
    </lineage>
</organism>